<dbReference type="AlphaFoldDB" id="A0A382EUT2"/>
<organism evidence="1">
    <name type="scientific">marine metagenome</name>
    <dbReference type="NCBI Taxonomy" id="408172"/>
    <lineage>
        <taxon>unclassified sequences</taxon>
        <taxon>metagenomes</taxon>
        <taxon>ecological metagenomes</taxon>
    </lineage>
</organism>
<dbReference type="EMBL" id="UINC01046429">
    <property type="protein sequence ID" value="SVB54438.1"/>
    <property type="molecule type" value="Genomic_DNA"/>
</dbReference>
<reference evidence="1" key="1">
    <citation type="submission" date="2018-05" db="EMBL/GenBank/DDBJ databases">
        <authorList>
            <person name="Lanie J.A."/>
            <person name="Ng W.-L."/>
            <person name="Kazmierczak K.M."/>
            <person name="Andrzejewski T.M."/>
            <person name="Davidsen T.M."/>
            <person name="Wayne K.J."/>
            <person name="Tettelin H."/>
            <person name="Glass J.I."/>
            <person name="Rusch D."/>
            <person name="Podicherti R."/>
            <person name="Tsui H.-C.T."/>
            <person name="Winkler M.E."/>
        </authorList>
    </citation>
    <scope>NUCLEOTIDE SEQUENCE</scope>
</reference>
<sequence length="58" mass="6521">MTASFDRRNILGMKKLASLCLLLPFAVFSEDWPTWRADPGRSAATAETLASELHLQWV</sequence>
<evidence type="ECO:0000313" key="1">
    <source>
        <dbReference type="EMBL" id="SVB54438.1"/>
    </source>
</evidence>
<feature type="non-terminal residue" evidence="1">
    <location>
        <position position="58"/>
    </location>
</feature>
<proteinExistence type="predicted"/>
<name>A0A382EUT2_9ZZZZ</name>
<gene>
    <name evidence="1" type="ORF">METZ01_LOCUS207292</name>
</gene>
<accession>A0A382EUT2</accession>
<protein>
    <submittedName>
        <fullName evidence="1">Uncharacterized protein</fullName>
    </submittedName>
</protein>